<reference evidence="1 2" key="1">
    <citation type="submission" date="2020-05" db="EMBL/GenBank/DDBJ databases">
        <title>Draft genome sequence of Mycobacterium hippocampi DL, isolated from European seabass, Dicentrarchus labrax, reared in fish farms.</title>
        <authorList>
            <person name="Stathopoulou P."/>
            <person name="Asimakis E."/>
            <person name="Tzokas K."/>
            <person name="Batargias C."/>
            <person name="Tsiamis G."/>
        </authorList>
    </citation>
    <scope>NUCLEOTIDE SEQUENCE [LARGE SCALE GENOMIC DNA]</scope>
    <source>
        <strain evidence="1 2">DL</strain>
    </source>
</reference>
<sequence>MGQAGAAHVDVGAVREIAREYETEALIVDAAVRTHLGDLAFGGARAGRAYATHGDTLRTAVDDVVAALRRWSRAADDIAAALRASADRYQDADARAAARVG</sequence>
<organism evidence="1 2">
    <name type="scientific">Mycolicibacterium hippocampi</name>
    <dbReference type="NCBI Taxonomy" id="659824"/>
    <lineage>
        <taxon>Bacteria</taxon>
        <taxon>Bacillati</taxon>
        <taxon>Actinomycetota</taxon>
        <taxon>Actinomycetes</taxon>
        <taxon>Mycobacteriales</taxon>
        <taxon>Mycobacteriaceae</taxon>
        <taxon>Mycolicibacterium</taxon>
    </lineage>
</organism>
<evidence type="ECO:0000313" key="2">
    <source>
        <dbReference type="Proteomes" id="UP000570517"/>
    </source>
</evidence>
<proteinExistence type="predicted"/>
<dbReference type="Pfam" id="PF10824">
    <property type="entry name" value="T7SS_ESX_EspC"/>
    <property type="match status" value="1"/>
</dbReference>
<dbReference type="EMBL" id="JABFYL010000024">
    <property type="protein sequence ID" value="NVN50509.1"/>
    <property type="molecule type" value="Genomic_DNA"/>
</dbReference>
<accession>A0A850PJL0</accession>
<evidence type="ECO:0000313" key="1">
    <source>
        <dbReference type="EMBL" id="NVN50509.1"/>
    </source>
</evidence>
<dbReference type="AlphaFoldDB" id="A0A850PJL0"/>
<comment type="caution">
    <text evidence="1">The sequence shown here is derived from an EMBL/GenBank/DDBJ whole genome shotgun (WGS) entry which is preliminary data.</text>
</comment>
<evidence type="ECO:0008006" key="3">
    <source>
        <dbReference type="Google" id="ProtNLM"/>
    </source>
</evidence>
<gene>
    <name evidence="1" type="ORF">HLY00_5448</name>
</gene>
<name>A0A850PJL0_9MYCO</name>
<dbReference type="GO" id="GO:0009306">
    <property type="term" value="P:protein secretion"/>
    <property type="evidence" value="ECO:0007669"/>
    <property type="project" value="InterPro"/>
</dbReference>
<keyword evidence="2" id="KW-1185">Reference proteome</keyword>
<dbReference type="Proteomes" id="UP000570517">
    <property type="component" value="Unassembled WGS sequence"/>
</dbReference>
<protein>
    <recommendedName>
        <fullName evidence="3">ESX-1 secretion-associated protein</fullName>
    </recommendedName>
</protein>
<dbReference type="InterPro" id="IPR022536">
    <property type="entry name" value="EspC"/>
</dbReference>